<comment type="caution">
    <text evidence="1">The sequence shown here is derived from an EMBL/GenBank/DDBJ whole genome shotgun (WGS) entry which is preliminary data.</text>
</comment>
<protein>
    <submittedName>
        <fullName evidence="1">UDP-N-acetylglucosamine--LPS N-acetylglucosamine transferase</fullName>
    </submittedName>
</protein>
<reference evidence="1 2" key="1">
    <citation type="submission" date="2020-04" db="EMBL/GenBank/DDBJ databases">
        <title>Sphingobium sp. AR-3-1 isolated from Arctic soil.</title>
        <authorList>
            <person name="Dahal R.H."/>
            <person name="Chaudhary D.K."/>
        </authorList>
    </citation>
    <scope>NUCLEOTIDE SEQUENCE [LARGE SCALE GENOMIC DNA]</scope>
    <source>
        <strain evidence="1 2">AR-3-1</strain>
    </source>
</reference>
<name>A0A7X9WZH9_9SPHN</name>
<dbReference type="GO" id="GO:0016740">
    <property type="term" value="F:transferase activity"/>
    <property type="evidence" value="ECO:0007669"/>
    <property type="project" value="UniProtKB-KW"/>
</dbReference>
<dbReference type="InterPro" id="IPR013969">
    <property type="entry name" value="Oligosacch_biosynth_Alg14"/>
</dbReference>
<dbReference type="Pfam" id="PF08660">
    <property type="entry name" value="Alg14"/>
    <property type="match status" value="1"/>
</dbReference>
<dbReference type="SUPFAM" id="SSF53756">
    <property type="entry name" value="UDP-Glycosyltransferase/glycogen phosphorylase"/>
    <property type="match status" value="1"/>
</dbReference>
<gene>
    <name evidence="1" type="ORF">HHL08_22020</name>
</gene>
<dbReference type="AlphaFoldDB" id="A0A7X9WZH9"/>
<dbReference type="Proteomes" id="UP000519023">
    <property type="component" value="Unassembled WGS sequence"/>
</dbReference>
<keyword evidence="2" id="KW-1185">Reference proteome</keyword>
<keyword evidence="1" id="KW-0808">Transferase</keyword>
<organism evidence="1 2">
    <name type="scientific">Sphingobium psychrophilum</name>
    <dbReference type="NCBI Taxonomy" id="2728834"/>
    <lineage>
        <taxon>Bacteria</taxon>
        <taxon>Pseudomonadati</taxon>
        <taxon>Pseudomonadota</taxon>
        <taxon>Alphaproteobacteria</taxon>
        <taxon>Sphingomonadales</taxon>
        <taxon>Sphingomonadaceae</taxon>
        <taxon>Sphingobium</taxon>
    </lineage>
</organism>
<sequence length="143" mass="15747">MASAGGHWIELCRLEAAFRQWDCQFVSTAGNMAAPLGTRPVLQIKDSSRDNYITMLRSMTQLLRVIRDFRPDLVVSTGAAPGAIALLIGKAIGARTIWIDSIANSEELSLSGRAVRWVADLRLTQWPDLADDRNGISYFGQVL</sequence>
<dbReference type="EMBL" id="JABBFV010000026">
    <property type="protein sequence ID" value="NML12777.1"/>
    <property type="molecule type" value="Genomic_DNA"/>
</dbReference>
<evidence type="ECO:0000313" key="2">
    <source>
        <dbReference type="Proteomes" id="UP000519023"/>
    </source>
</evidence>
<proteinExistence type="predicted"/>
<dbReference type="GO" id="GO:0006488">
    <property type="term" value="P:dolichol-linked oligosaccharide biosynthetic process"/>
    <property type="evidence" value="ECO:0007669"/>
    <property type="project" value="InterPro"/>
</dbReference>
<accession>A0A7X9WZH9</accession>
<evidence type="ECO:0000313" key="1">
    <source>
        <dbReference type="EMBL" id="NML12777.1"/>
    </source>
</evidence>
<dbReference type="Gene3D" id="3.40.50.2000">
    <property type="entry name" value="Glycogen Phosphorylase B"/>
    <property type="match status" value="1"/>
</dbReference>